<dbReference type="Proteomes" id="UP001154312">
    <property type="component" value="Unassembled WGS sequence"/>
</dbReference>
<sequence length="75" mass="8258">MEVKLPFLAEGVEECTVTFWHVKEGDKVEEEDDLVEMETSKAIFNVPSPSGGTIKEIMVSEGDVVKVGDTLCIIE</sequence>
<name>A0A9X4GYM6_9FIRM</name>
<dbReference type="InterPro" id="IPR003016">
    <property type="entry name" value="2-oxoA_DH_lipoyl-BS"/>
</dbReference>
<reference evidence="6" key="1">
    <citation type="submission" date="2022-02" db="EMBL/GenBank/DDBJ databases">
        <authorList>
            <person name="Leng L."/>
        </authorList>
    </citation>
    <scope>NUCLEOTIDE SEQUENCE</scope>
    <source>
        <strain evidence="6">JI</strain>
    </source>
</reference>
<dbReference type="InterPro" id="IPR000089">
    <property type="entry name" value="Biotin_lipoyl"/>
</dbReference>
<dbReference type="InterPro" id="IPR050743">
    <property type="entry name" value="2-oxoacid_DH_E2_comp"/>
</dbReference>
<dbReference type="PROSITE" id="PS00189">
    <property type="entry name" value="LIPOYL"/>
    <property type="match status" value="1"/>
</dbReference>
<accession>A0A9X4GYM6</accession>
<keyword evidence="4" id="KW-0012">Acyltransferase</keyword>
<dbReference type="Pfam" id="PF00364">
    <property type="entry name" value="Biotin_lipoyl"/>
    <property type="match status" value="1"/>
</dbReference>
<feature type="domain" description="Lipoyl-binding" evidence="5">
    <location>
        <begin position="1"/>
        <end position="75"/>
    </location>
</feature>
<proteinExistence type="predicted"/>
<dbReference type="SUPFAM" id="SSF51230">
    <property type="entry name" value="Single hybrid motif"/>
    <property type="match status" value="1"/>
</dbReference>
<evidence type="ECO:0000256" key="3">
    <source>
        <dbReference type="ARBA" id="ARBA00022823"/>
    </source>
</evidence>
<keyword evidence="3" id="KW-0450">Lipoyl</keyword>
<dbReference type="RefSeq" id="WP_277443226.1">
    <property type="nucleotide sequence ID" value="NZ_JAKOAV010000008.1"/>
</dbReference>
<evidence type="ECO:0000313" key="7">
    <source>
        <dbReference type="Proteomes" id="UP001154312"/>
    </source>
</evidence>
<evidence type="ECO:0000256" key="4">
    <source>
        <dbReference type="ARBA" id="ARBA00023315"/>
    </source>
</evidence>
<keyword evidence="2" id="KW-0808">Transferase</keyword>
<protein>
    <submittedName>
        <fullName evidence="6">Biotin/lipoyl-binding protein</fullName>
    </submittedName>
</protein>
<evidence type="ECO:0000256" key="1">
    <source>
        <dbReference type="ARBA" id="ARBA00001938"/>
    </source>
</evidence>
<evidence type="ECO:0000313" key="6">
    <source>
        <dbReference type="EMBL" id="MDF9407970.1"/>
    </source>
</evidence>
<dbReference type="PROSITE" id="PS50968">
    <property type="entry name" value="BIOTINYL_LIPOYL"/>
    <property type="match status" value="1"/>
</dbReference>
<dbReference type="GO" id="GO:0005737">
    <property type="term" value="C:cytoplasm"/>
    <property type="evidence" value="ECO:0007669"/>
    <property type="project" value="TreeGrafter"/>
</dbReference>
<dbReference type="GO" id="GO:0016407">
    <property type="term" value="F:acetyltransferase activity"/>
    <property type="evidence" value="ECO:0007669"/>
    <property type="project" value="TreeGrafter"/>
</dbReference>
<gene>
    <name evidence="6" type="ORF">L7E55_06290</name>
</gene>
<dbReference type="GO" id="GO:0031405">
    <property type="term" value="F:lipoic acid binding"/>
    <property type="evidence" value="ECO:0007669"/>
    <property type="project" value="TreeGrafter"/>
</dbReference>
<keyword evidence="7" id="KW-1185">Reference proteome</keyword>
<evidence type="ECO:0000259" key="5">
    <source>
        <dbReference type="PROSITE" id="PS50968"/>
    </source>
</evidence>
<dbReference type="AlphaFoldDB" id="A0A9X4GYM6"/>
<dbReference type="Gene3D" id="2.40.50.100">
    <property type="match status" value="1"/>
</dbReference>
<comment type="cofactor">
    <cofactor evidence="1">
        <name>(R)-lipoate</name>
        <dbReference type="ChEBI" id="CHEBI:83088"/>
    </cofactor>
</comment>
<organism evidence="6 7">
    <name type="scientific">Pelotomaculum isophthalicicum JI</name>
    <dbReference type="NCBI Taxonomy" id="947010"/>
    <lineage>
        <taxon>Bacteria</taxon>
        <taxon>Bacillati</taxon>
        <taxon>Bacillota</taxon>
        <taxon>Clostridia</taxon>
        <taxon>Eubacteriales</taxon>
        <taxon>Desulfotomaculaceae</taxon>
        <taxon>Pelotomaculum</taxon>
    </lineage>
</organism>
<comment type="caution">
    <text evidence="6">The sequence shown here is derived from an EMBL/GenBank/DDBJ whole genome shotgun (WGS) entry which is preliminary data.</text>
</comment>
<dbReference type="EMBL" id="JAKOAV010000008">
    <property type="protein sequence ID" value="MDF9407970.1"/>
    <property type="molecule type" value="Genomic_DNA"/>
</dbReference>
<evidence type="ECO:0000256" key="2">
    <source>
        <dbReference type="ARBA" id="ARBA00022679"/>
    </source>
</evidence>
<dbReference type="InterPro" id="IPR011053">
    <property type="entry name" value="Single_hybrid_motif"/>
</dbReference>
<dbReference type="PANTHER" id="PTHR43178:SF5">
    <property type="entry name" value="LIPOAMIDE ACYLTRANSFERASE COMPONENT OF BRANCHED-CHAIN ALPHA-KETO ACID DEHYDROGENASE COMPLEX, MITOCHONDRIAL"/>
    <property type="match status" value="1"/>
</dbReference>
<dbReference type="PANTHER" id="PTHR43178">
    <property type="entry name" value="DIHYDROLIPOAMIDE ACETYLTRANSFERASE COMPONENT OF PYRUVATE DEHYDROGENASE COMPLEX"/>
    <property type="match status" value="1"/>
</dbReference>
<dbReference type="CDD" id="cd06849">
    <property type="entry name" value="lipoyl_domain"/>
    <property type="match status" value="1"/>
</dbReference>